<dbReference type="EMBL" id="JANAVB010006199">
    <property type="protein sequence ID" value="KAJ6845568.1"/>
    <property type="molecule type" value="Genomic_DNA"/>
</dbReference>
<dbReference type="AlphaFoldDB" id="A0AAX6HXQ1"/>
<keyword evidence="3" id="KW-1185">Reference proteome</keyword>
<evidence type="ECO:0000313" key="2">
    <source>
        <dbReference type="EMBL" id="KAJ6845568.1"/>
    </source>
</evidence>
<evidence type="ECO:0000256" key="1">
    <source>
        <dbReference type="SAM" id="MobiDB-lite"/>
    </source>
</evidence>
<accession>A0AAX6HXQ1</accession>
<feature type="region of interest" description="Disordered" evidence="1">
    <location>
        <begin position="1"/>
        <end position="39"/>
    </location>
</feature>
<sequence>MLMNLIPSSRPRGTTCRLSGSSASKPMKQPPVSTTSFPFKRTEDGVRMMFEGTSVRREWPLTVNFPPFRVNVDVPSTSTSAPERASVEALIKLGAIGKEKDWLVALLCFACLRREEHNGFT</sequence>
<proteinExistence type="predicted"/>
<reference evidence="2" key="1">
    <citation type="journal article" date="2023" name="GigaByte">
        <title>Genome assembly of the bearded iris, Iris pallida Lam.</title>
        <authorList>
            <person name="Bruccoleri R.E."/>
            <person name="Oakeley E.J."/>
            <person name="Faust A.M.E."/>
            <person name="Altorfer M."/>
            <person name="Dessus-Babus S."/>
            <person name="Burckhardt D."/>
            <person name="Oertli M."/>
            <person name="Naumann U."/>
            <person name="Petersen F."/>
            <person name="Wong J."/>
        </authorList>
    </citation>
    <scope>NUCLEOTIDE SEQUENCE</scope>
    <source>
        <strain evidence="2">GSM-AAB239-AS_SAM_17_03QT</strain>
    </source>
</reference>
<protein>
    <submittedName>
        <fullName evidence="2">Stachyose synthase</fullName>
    </submittedName>
</protein>
<name>A0AAX6HXQ1_IRIPA</name>
<organism evidence="2 3">
    <name type="scientific">Iris pallida</name>
    <name type="common">Sweet iris</name>
    <dbReference type="NCBI Taxonomy" id="29817"/>
    <lineage>
        <taxon>Eukaryota</taxon>
        <taxon>Viridiplantae</taxon>
        <taxon>Streptophyta</taxon>
        <taxon>Embryophyta</taxon>
        <taxon>Tracheophyta</taxon>
        <taxon>Spermatophyta</taxon>
        <taxon>Magnoliopsida</taxon>
        <taxon>Liliopsida</taxon>
        <taxon>Asparagales</taxon>
        <taxon>Iridaceae</taxon>
        <taxon>Iridoideae</taxon>
        <taxon>Irideae</taxon>
        <taxon>Iris</taxon>
    </lineage>
</organism>
<evidence type="ECO:0000313" key="3">
    <source>
        <dbReference type="Proteomes" id="UP001140949"/>
    </source>
</evidence>
<dbReference type="Proteomes" id="UP001140949">
    <property type="component" value="Unassembled WGS sequence"/>
</dbReference>
<comment type="caution">
    <text evidence="2">The sequence shown here is derived from an EMBL/GenBank/DDBJ whole genome shotgun (WGS) entry which is preliminary data.</text>
</comment>
<gene>
    <name evidence="2" type="ORF">M6B38_287595</name>
</gene>
<reference evidence="2" key="2">
    <citation type="submission" date="2023-04" db="EMBL/GenBank/DDBJ databases">
        <authorList>
            <person name="Bruccoleri R.E."/>
            <person name="Oakeley E.J."/>
            <person name="Faust A.-M."/>
            <person name="Dessus-Babus S."/>
            <person name="Altorfer M."/>
            <person name="Burckhardt D."/>
            <person name="Oertli M."/>
            <person name="Naumann U."/>
            <person name="Petersen F."/>
            <person name="Wong J."/>
        </authorList>
    </citation>
    <scope>NUCLEOTIDE SEQUENCE</scope>
    <source>
        <strain evidence="2">GSM-AAB239-AS_SAM_17_03QT</strain>
        <tissue evidence="2">Leaf</tissue>
    </source>
</reference>